<keyword evidence="3" id="KW-0325">Glycoprotein</keyword>
<dbReference type="EMBL" id="BPLR01002438">
    <property type="protein sequence ID" value="GIX73710.1"/>
    <property type="molecule type" value="Genomic_DNA"/>
</dbReference>
<protein>
    <submittedName>
        <fullName evidence="6">Dyslexia-associated protein KIAA0319-like protein</fullName>
    </submittedName>
</protein>
<evidence type="ECO:0000259" key="5">
    <source>
        <dbReference type="Pfam" id="PF23597"/>
    </source>
</evidence>
<evidence type="ECO:0000256" key="3">
    <source>
        <dbReference type="ARBA" id="ARBA00023180"/>
    </source>
</evidence>
<evidence type="ECO:0000256" key="4">
    <source>
        <dbReference type="SAM" id="SignalP"/>
    </source>
</evidence>
<dbReference type="Pfam" id="PF22352">
    <property type="entry name" value="K319L-like_PKD"/>
    <property type="match status" value="2"/>
</dbReference>
<dbReference type="Pfam" id="PF23597">
    <property type="entry name" value="KIAA0319_N"/>
    <property type="match status" value="1"/>
</dbReference>
<accession>A0AAV4MPB4</accession>
<dbReference type="GO" id="GO:0016020">
    <property type="term" value="C:membrane"/>
    <property type="evidence" value="ECO:0007669"/>
    <property type="project" value="UniProtKB-SubCell"/>
</dbReference>
<comment type="caution">
    <text evidence="6">The sequence shown here is derived from an EMBL/GenBank/DDBJ whole genome shotgun (WGS) entry which is preliminary data.</text>
</comment>
<dbReference type="InterPro" id="IPR013980">
    <property type="entry name" value="MANSC_dom"/>
</dbReference>
<evidence type="ECO:0000313" key="7">
    <source>
        <dbReference type="Proteomes" id="UP001054945"/>
    </source>
</evidence>
<dbReference type="PANTHER" id="PTHR46182:SF2">
    <property type="entry name" value="FI19480P1"/>
    <property type="match status" value="1"/>
</dbReference>
<reference evidence="6 7" key="1">
    <citation type="submission" date="2021-06" db="EMBL/GenBank/DDBJ databases">
        <title>Caerostris extrusa draft genome.</title>
        <authorList>
            <person name="Kono N."/>
            <person name="Arakawa K."/>
        </authorList>
    </citation>
    <scope>NUCLEOTIDE SEQUENCE [LARGE SCALE GENOMIC DNA]</scope>
</reference>
<feature type="domain" description="MANSC" evidence="5">
    <location>
        <begin position="51"/>
        <end position="112"/>
    </location>
</feature>
<proteinExistence type="predicted"/>
<evidence type="ECO:0000313" key="6">
    <source>
        <dbReference type="EMBL" id="GIX73710.1"/>
    </source>
</evidence>
<dbReference type="AlphaFoldDB" id="A0AAV4MPB4"/>
<evidence type="ECO:0000256" key="1">
    <source>
        <dbReference type="ARBA" id="ARBA00004370"/>
    </source>
</evidence>
<dbReference type="GO" id="GO:0031410">
    <property type="term" value="C:cytoplasmic vesicle"/>
    <property type="evidence" value="ECO:0007669"/>
    <property type="project" value="TreeGrafter"/>
</dbReference>
<keyword evidence="7" id="KW-1185">Reference proteome</keyword>
<dbReference type="PANTHER" id="PTHR46182">
    <property type="entry name" value="FI19480P1"/>
    <property type="match status" value="1"/>
</dbReference>
<feature type="chain" id="PRO_5043820034" evidence="4">
    <location>
        <begin position="20"/>
        <end position="405"/>
    </location>
</feature>
<evidence type="ECO:0000256" key="2">
    <source>
        <dbReference type="ARBA" id="ARBA00023136"/>
    </source>
</evidence>
<comment type="subcellular location">
    <subcellularLocation>
        <location evidence="1">Membrane</location>
    </subcellularLocation>
</comment>
<feature type="signal peptide" evidence="4">
    <location>
        <begin position="1"/>
        <end position="19"/>
    </location>
</feature>
<name>A0AAV4MPB4_CAEEX</name>
<dbReference type="GO" id="GO:0001764">
    <property type="term" value="P:neuron migration"/>
    <property type="evidence" value="ECO:0007669"/>
    <property type="project" value="TreeGrafter"/>
</dbReference>
<dbReference type="InterPro" id="IPR013783">
    <property type="entry name" value="Ig-like_fold"/>
</dbReference>
<gene>
    <name evidence="6" type="primary">Kiaa0319l</name>
    <name evidence="6" type="ORF">CEXT_809261</name>
</gene>
<dbReference type="Gene3D" id="2.60.40.10">
    <property type="entry name" value="Immunoglobulins"/>
    <property type="match status" value="2"/>
</dbReference>
<dbReference type="InterPro" id="IPR029865">
    <property type="entry name" value="KIAA0319-like"/>
</dbReference>
<sequence length="405" mass="44972">MKTISFLILGSVIVQLSSAFTDSACIDFSTDYIFPQSTPYGNLTAGIYKKISDAVTFSDCIQACCDDDNCNVAFLYKSVCFTLHCRSRKLCEPLKRKGKKHQNSLMVIVRKPGEKYIYGNEFGDDENEKLFQDDYTDFANDEELKETGPSLFETSPTDFFTAPPKSCLYGVEMNVFNMKNVLQKILVLVLEFVIALMVMNVTGMEFAKKGALTKNVTEKLKSTTSSPVQLVVSAGDNVTLHLPENEVTLSAYALKQPEGESENYEWTLISHPEGDETGTMQDQNTKNLKLSSSVLFLFFQLRAGVYTFKVTVTSGNAFGEAMVNVTVLPPEGENKPPVAVIQPSNVTVKLPNTDTVLDGSFSTDDDKIVRYQWEVLEVPIGYSVQLNETPTLQLKNLILVFIALS</sequence>
<keyword evidence="4" id="KW-0732">Signal</keyword>
<keyword evidence="2" id="KW-0472">Membrane</keyword>
<dbReference type="Proteomes" id="UP001054945">
    <property type="component" value="Unassembled WGS sequence"/>
</dbReference>
<organism evidence="6 7">
    <name type="scientific">Caerostris extrusa</name>
    <name type="common">Bark spider</name>
    <name type="synonym">Caerostris bankana</name>
    <dbReference type="NCBI Taxonomy" id="172846"/>
    <lineage>
        <taxon>Eukaryota</taxon>
        <taxon>Metazoa</taxon>
        <taxon>Ecdysozoa</taxon>
        <taxon>Arthropoda</taxon>
        <taxon>Chelicerata</taxon>
        <taxon>Arachnida</taxon>
        <taxon>Araneae</taxon>
        <taxon>Araneomorphae</taxon>
        <taxon>Entelegynae</taxon>
        <taxon>Araneoidea</taxon>
        <taxon>Araneidae</taxon>
        <taxon>Caerostris</taxon>
    </lineage>
</organism>
<dbReference type="FunFam" id="2.60.40.10:FF:000257">
    <property type="entry name" value="Dyslexia-associated protein KIAA0319-like"/>
    <property type="match status" value="1"/>
</dbReference>